<gene>
    <name evidence="1" type="ORF">Glove_346g109</name>
</gene>
<dbReference type="EMBL" id="PQFF01000316">
    <property type="protein sequence ID" value="RHZ61699.1"/>
    <property type="molecule type" value="Genomic_DNA"/>
</dbReference>
<sequence length="209" mass="23584">MNILNFLIFFVLSLLPFLGYFTFIKTSVLTPPPEPVKKGSGKGTLVSFENFEDDLKWVTHTHCEEQGSSCGGSLSQEVTSGVFIIEKGNADLFSTYYFSYLDKGSRVILSSVLNSLFYTEGLAFTHKYIDLNYGKGNTDKPITGAFYFMNAKGSGEKRTVFISLARLSKKPVRGYYFLKDYYEGNEDRVENALKYMIYKDANSKGLIEN</sequence>
<reference evidence="1 2" key="1">
    <citation type="submission" date="2018-08" db="EMBL/GenBank/DDBJ databases">
        <title>Genome and evolution of the arbuscular mycorrhizal fungus Diversispora epigaea (formerly Glomus versiforme) and its bacterial endosymbionts.</title>
        <authorList>
            <person name="Sun X."/>
            <person name="Fei Z."/>
            <person name="Harrison M."/>
        </authorList>
    </citation>
    <scope>NUCLEOTIDE SEQUENCE [LARGE SCALE GENOMIC DNA]</scope>
    <source>
        <strain evidence="1 2">IT104</strain>
    </source>
</reference>
<dbReference type="Proteomes" id="UP000266861">
    <property type="component" value="Unassembled WGS sequence"/>
</dbReference>
<proteinExistence type="predicted"/>
<evidence type="ECO:0000313" key="2">
    <source>
        <dbReference type="Proteomes" id="UP000266861"/>
    </source>
</evidence>
<keyword evidence="2" id="KW-1185">Reference proteome</keyword>
<comment type="caution">
    <text evidence="1">The sequence shown here is derived from an EMBL/GenBank/DDBJ whole genome shotgun (WGS) entry which is preliminary data.</text>
</comment>
<dbReference type="OrthoDB" id="2417303at2759"/>
<protein>
    <submittedName>
        <fullName evidence="1">Uncharacterized protein</fullName>
    </submittedName>
</protein>
<dbReference type="AlphaFoldDB" id="A0A397HFS5"/>
<accession>A0A397HFS5</accession>
<name>A0A397HFS5_9GLOM</name>
<evidence type="ECO:0000313" key="1">
    <source>
        <dbReference type="EMBL" id="RHZ61699.1"/>
    </source>
</evidence>
<organism evidence="1 2">
    <name type="scientific">Diversispora epigaea</name>
    <dbReference type="NCBI Taxonomy" id="1348612"/>
    <lineage>
        <taxon>Eukaryota</taxon>
        <taxon>Fungi</taxon>
        <taxon>Fungi incertae sedis</taxon>
        <taxon>Mucoromycota</taxon>
        <taxon>Glomeromycotina</taxon>
        <taxon>Glomeromycetes</taxon>
        <taxon>Diversisporales</taxon>
        <taxon>Diversisporaceae</taxon>
        <taxon>Diversispora</taxon>
    </lineage>
</organism>